<accession>A0A1S8T1X4</accession>
<organism evidence="1 2">
    <name type="scientific">Clostridium puniceum</name>
    <dbReference type="NCBI Taxonomy" id="29367"/>
    <lineage>
        <taxon>Bacteria</taxon>
        <taxon>Bacillati</taxon>
        <taxon>Bacillota</taxon>
        <taxon>Clostridia</taxon>
        <taxon>Eubacteriales</taxon>
        <taxon>Clostridiaceae</taxon>
        <taxon>Clostridium</taxon>
    </lineage>
</organism>
<gene>
    <name evidence="1" type="ORF">CLPUN_49320</name>
</gene>
<evidence type="ECO:0000313" key="2">
    <source>
        <dbReference type="Proteomes" id="UP000190890"/>
    </source>
</evidence>
<sequence length="50" mass="5741">MLETKEIEKNGLIDFQNLMEEVAELSKEKQEKVCIFVQGIIAGMQTKKLN</sequence>
<dbReference type="Proteomes" id="UP000190890">
    <property type="component" value="Unassembled WGS sequence"/>
</dbReference>
<dbReference type="EMBL" id="LZZM01000230">
    <property type="protein sequence ID" value="OOM71465.1"/>
    <property type="molecule type" value="Genomic_DNA"/>
</dbReference>
<dbReference type="AlphaFoldDB" id="A0A1S8T1X4"/>
<protein>
    <submittedName>
        <fullName evidence="1">Uncharacterized protein</fullName>
    </submittedName>
</protein>
<name>A0A1S8T1X4_9CLOT</name>
<keyword evidence="2" id="KW-1185">Reference proteome</keyword>
<reference evidence="1 2" key="1">
    <citation type="submission" date="2016-05" db="EMBL/GenBank/DDBJ databases">
        <title>Microbial solvent formation.</title>
        <authorList>
            <person name="Poehlein A."/>
            <person name="Montoya Solano J.D."/>
            <person name="Flitsch S."/>
            <person name="Krabben P."/>
            <person name="Duerre P."/>
            <person name="Daniel R."/>
        </authorList>
    </citation>
    <scope>NUCLEOTIDE SEQUENCE [LARGE SCALE GENOMIC DNA]</scope>
    <source>
        <strain evidence="1 2">DSM 2619</strain>
    </source>
</reference>
<dbReference type="STRING" id="29367.CLPUN_49320"/>
<comment type="caution">
    <text evidence="1">The sequence shown here is derived from an EMBL/GenBank/DDBJ whole genome shotgun (WGS) entry which is preliminary data.</text>
</comment>
<proteinExistence type="predicted"/>
<evidence type="ECO:0000313" key="1">
    <source>
        <dbReference type="EMBL" id="OOM71465.1"/>
    </source>
</evidence>
<dbReference type="RefSeq" id="WP_158078833.1">
    <property type="nucleotide sequence ID" value="NZ_LZZM01000230.1"/>
</dbReference>